<reference evidence="2" key="1">
    <citation type="submission" date="2023-11" db="EMBL/GenBank/DDBJ databases">
        <title>Identification and selenium tolerance of Delftia acidovorans R3-25.</title>
        <authorList>
            <person name="Zhang S."/>
            <person name="Liu Y."/>
            <person name="Guo Y."/>
        </authorList>
    </citation>
    <scope>NUCLEOTIDE SEQUENCE</scope>
    <source>
        <strain evidence="2">R3-25</strain>
    </source>
</reference>
<feature type="compositionally biased region" description="Low complexity" evidence="1">
    <location>
        <begin position="177"/>
        <end position="191"/>
    </location>
</feature>
<feature type="compositionally biased region" description="Low complexity" evidence="1">
    <location>
        <begin position="211"/>
        <end position="229"/>
    </location>
</feature>
<evidence type="ECO:0000313" key="4">
    <source>
        <dbReference type="Proteomes" id="UP001287445"/>
    </source>
</evidence>
<feature type="compositionally biased region" description="Polar residues" evidence="1">
    <location>
        <begin position="193"/>
        <end position="208"/>
    </location>
</feature>
<comment type="caution">
    <text evidence="2">The sequence shown here is derived from an EMBL/GenBank/DDBJ whole genome shotgun (WGS) entry which is preliminary data.</text>
</comment>
<gene>
    <name evidence="2" type="ORF">SGN30_14895</name>
    <name evidence="3" type="ORF">SGN30_28450</name>
</gene>
<dbReference type="Pfam" id="PF12101">
    <property type="entry name" value="DUF3577"/>
    <property type="match status" value="1"/>
</dbReference>
<dbReference type="EMBL" id="JAWWMZ010000017">
    <property type="protein sequence ID" value="MDX4957368.1"/>
    <property type="molecule type" value="Genomic_DNA"/>
</dbReference>
<dbReference type="Proteomes" id="UP001287445">
    <property type="component" value="Unassembled WGS sequence"/>
</dbReference>
<feature type="region of interest" description="Disordered" evidence="1">
    <location>
        <begin position="142"/>
        <end position="249"/>
    </location>
</feature>
<evidence type="ECO:0000313" key="3">
    <source>
        <dbReference type="EMBL" id="MDX4957368.1"/>
    </source>
</evidence>
<dbReference type="RefSeq" id="WP_319073957.1">
    <property type="nucleotide sequence ID" value="NZ_JAWWMZ010000004.1"/>
</dbReference>
<protein>
    <submittedName>
        <fullName evidence="2">DUF3577 domain-containing protein</fullName>
    </submittedName>
</protein>
<evidence type="ECO:0000256" key="1">
    <source>
        <dbReference type="SAM" id="MobiDB-lite"/>
    </source>
</evidence>
<proteinExistence type="predicted"/>
<dbReference type="AlphaFoldDB" id="A0AAJ2R2L2"/>
<organism evidence="2 4">
    <name type="scientific">Delftia acidovorans</name>
    <name type="common">Pseudomonas acidovorans</name>
    <name type="synonym">Comamonas acidovorans</name>
    <dbReference type="NCBI Taxonomy" id="80866"/>
    <lineage>
        <taxon>Bacteria</taxon>
        <taxon>Pseudomonadati</taxon>
        <taxon>Pseudomonadota</taxon>
        <taxon>Betaproteobacteria</taxon>
        <taxon>Burkholderiales</taxon>
        <taxon>Comamonadaceae</taxon>
        <taxon>Delftia</taxon>
    </lineage>
</organism>
<evidence type="ECO:0000313" key="2">
    <source>
        <dbReference type="EMBL" id="MDX4954703.1"/>
    </source>
</evidence>
<sequence>MQATNAQREYFNLHTTGVGYLSRVRWVTPQGRGRKSEPFLACAISALRGSSDSSDTTYFDLRVSGAEAIGLIESMKQSVDERRKVTVTFRIADTYPHVYERDVRDQETGRPTGQKEMAALIKGRLILIYSISVDGESVYKRSADGAEPAGEDAPREHEPQGEGFYQDESWPEERQQPRQAPQRASQQEAPRGAQQSLPVDAQRPSTAPQGHAQSRQAAAPAARGHGPSAYPRRPAPHSGAGYREPAGQR</sequence>
<dbReference type="InterPro" id="IPR021960">
    <property type="entry name" value="DUF3577"/>
</dbReference>
<dbReference type="EMBL" id="JAWWMZ010000004">
    <property type="protein sequence ID" value="MDX4954703.1"/>
    <property type="molecule type" value="Genomic_DNA"/>
</dbReference>
<accession>A0AAJ2R2L2</accession>
<name>A0AAJ2R2L2_DELAC</name>